<dbReference type="InterPro" id="IPR007918">
    <property type="entry name" value="MDM35_apoptosis"/>
</dbReference>
<dbReference type="GO" id="GO:0005758">
    <property type="term" value="C:mitochondrial intermembrane space"/>
    <property type="evidence" value="ECO:0007669"/>
    <property type="project" value="TreeGrafter"/>
</dbReference>
<proteinExistence type="inferred from homology"/>
<dbReference type="PANTHER" id="PTHR46403:SF1">
    <property type="entry name" value="TP53-REGULATED INHIBITOR OF APOPTOSIS 1"/>
    <property type="match status" value="1"/>
</dbReference>
<dbReference type="GO" id="GO:0045332">
    <property type="term" value="P:phospholipid translocation"/>
    <property type="evidence" value="ECO:0007669"/>
    <property type="project" value="TreeGrafter"/>
</dbReference>
<comment type="catalytic activity">
    <reaction evidence="3">
        <text>a 1,2-diacyl-sn-glycero-3-phosphate(in) = a 1,2-diacyl-sn-glycero-3-phosphate(out)</text>
        <dbReference type="Rhea" id="RHEA:36435"/>
        <dbReference type="ChEBI" id="CHEBI:58608"/>
    </reaction>
</comment>
<dbReference type="Proteomes" id="UP000515162">
    <property type="component" value="Chromosome 2R"/>
</dbReference>
<keyword evidence="4" id="KW-1185">Reference proteome</keyword>
<dbReference type="GO" id="GO:0005829">
    <property type="term" value="C:cytosol"/>
    <property type="evidence" value="ECO:0007669"/>
    <property type="project" value="TreeGrafter"/>
</dbReference>
<dbReference type="Pfam" id="PF05254">
    <property type="entry name" value="UPF0203"/>
    <property type="match status" value="1"/>
</dbReference>
<sequence length="88" mass="9925">MSSVGDDCNELKQQYDACFNGWFSERFLKGQTDDSACAPIFRVYQECVKRAIKEKKIDLQEIDPIFETGLEEDNAKKSGAKQQPAGKS</sequence>
<keyword evidence="2" id="KW-1015">Disulfide bond</keyword>
<gene>
    <name evidence="5" type="primary">LOC117136290</name>
</gene>
<evidence type="ECO:0000256" key="1">
    <source>
        <dbReference type="ARBA" id="ARBA00006196"/>
    </source>
</evidence>
<dbReference type="PANTHER" id="PTHR46403">
    <property type="entry name" value="TP53-REGULATED INHIBITOR OF APOPTOSIS 1"/>
    <property type="match status" value="1"/>
</dbReference>
<dbReference type="RefSeq" id="XP_033153017.1">
    <property type="nucleotide sequence ID" value="XM_033297126.1"/>
</dbReference>
<evidence type="ECO:0000313" key="4">
    <source>
        <dbReference type="Proteomes" id="UP000515162"/>
    </source>
</evidence>
<dbReference type="GeneID" id="117136290"/>
<reference evidence="5" key="1">
    <citation type="submission" date="2025-08" db="UniProtKB">
        <authorList>
            <consortium name="RefSeq"/>
        </authorList>
    </citation>
    <scope>IDENTIFICATION</scope>
    <source>
        <strain evidence="5">Mau12</strain>
        <tissue evidence="5">Whole Body</tissue>
    </source>
</reference>
<dbReference type="GO" id="GO:1990050">
    <property type="term" value="F:phosphatidic acid transfer activity"/>
    <property type="evidence" value="ECO:0007669"/>
    <property type="project" value="TreeGrafter"/>
</dbReference>
<dbReference type="AlphaFoldDB" id="A0A6P8JAW5"/>
<organism evidence="4 5">
    <name type="scientific">Drosophila mauritiana</name>
    <name type="common">Fruit fly</name>
    <dbReference type="NCBI Taxonomy" id="7226"/>
    <lineage>
        <taxon>Eukaryota</taxon>
        <taxon>Metazoa</taxon>
        <taxon>Ecdysozoa</taxon>
        <taxon>Arthropoda</taxon>
        <taxon>Hexapoda</taxon>
        <taxon>Insecta</taxon>
        <taxon>Pterygota</taxon>
        <taxon>Neoptera</taxon>
        <taxon>Endopterygota</taxon>
        <taxon>Diptera</taxon>
        <taxon>Brachycera</taxon>
        <taxon>Muscomorpha</taxon>
        <taxon>Ephydroidea</taxon>
        <taxon>Drosophilidae</taxon>
        <taxon>Drosophila</taxon>
        <taxon>Sophophora</taxon>
    </lineage>
</organism>
<evidence type="ECO:0000256" key="3">
    <source>
        <dbReference type="ARBA" id="ARBA00023706"/>
    </source>
</evidence>
<evidence type="ECO:0000313" key="5">
    <source>
        <dbReference type="RefSeq" id="XP_033153017.1"/>
    </source>
</evidence>
<accession>A0A6P8JAW5</accession>
<dbReference type="PROSITE" id="PS51808">
    <property type="entry name" value="CHCH"/>
    <property type="match status" value="1"/>
</dbReference>
<name>A0A6P8JAW5_DROMA</name>
<evidence type="ECO:0000256" key="2">
    <source>
        <dbReference type="ARBA" id="ARBA00023157"/>
    </source>
</evidence>
<comment type="similarity">
    <text evidence="1">Belongs to the TRIAP1/MDM35 family.</text>
</comment>
<dbReference type="GO" id="GO:0005634">
    <property type="term" value="C:nucleus"/>
    <property type="evidence" value="ECO:0007669"/>
    <property type="project" value="TreeGrafter"/>
</dbReference>
<protein>
    <submittedName>
        <fullName evidence="5">TP53-regulated inhibitor of apoptosis 1</fullName>
    </submittedName>
</protein>